<evidence type="ECO:0000313" key="2">
    <source>
        <dbReference type="EMBL" id="WNC16395.1"/>
    </source>
</evidence>
<reference evidence="2 3" key="1">
    <citation type="submission" date="2023-09" db="EMBL/GenBank/DDBJ databases">
        <title>Complete Genome and Methylome dissection of Bacillus brevis NEB573 original source of BbsI restriction endonuclease.</title>
        <authorList>
            <person name="Fomenkov A."/>
            <person name="Roberts R.D."/>
        </authorList>
    </citation>
    <scope>NUCLEOTIDE SEQUENCE [LARGE SCALE GENOMIC DNA]</scope>
    <source>
        <strain evidence="2 3">NEB573</strain>
    </source>
</reference>
<dbReference type="EMBL" id="CP134050">
    <property type="protein sequence ID" value="WNC16395.1"/>
    <property type="molecule type" value="Genomic_DNA"/>
</dbReference>
<evidence type="ECO:0000313" key="3">
    <source>
        <dbReference type="Proteomes" id="UP001256827"/>
    </source>
</evidence>
<dbReference type="Pfam" id="PF05076">
    <property type="entry name" value="SUFU"/>
    <property type="match status" value="1"/>
</dbReference>
<sequence length="363" mass="40291">MKNILLEEFSPICPVQAFVEEDEHGVYFYLWDHPGTEYARIRSCCVRNYGTAPADLDLSAMEDGSAPMLPRDCCAHPNGAERLDPDRLSIVWLEEGDAAALLYENEVLSVIPGWAGPSEDGSHYPAYARDCVAESSLCFPLGTPETNALYARIESAQQFWSSWDAHPWPDLQQRYLDAITSSLGPVKTYYGIDGGQWPPKALVTVEKGDVTYAVTLGVSILPQPKVEQYTEKPELLRRFELAFAFETSSLAPHEKEILSYISGQTSLPWSYLTFLAHGHTLPCREIGQADDRFASVLLAKPENAPAIAFPDKSGDPVQLLWMIPLTDAELRFAKEHGSASLLERVDGSSQMWVFDGKPKFLGS</sequence>
<name>A0ABY9T8G9_BREBE</name>
<organism evidence="2 3">
    <name type="scientific">Brevibacillus brevis</name>
    <name type="common">Bacillus brevis</name>
    <dbReference type="NCBI Taxonomy" id="1393"/>
    <lineage>
        <taxon>Bacteria</taxon>
        <taxon>Bacillati</taxon>
        <taxon>Bacillota</taxon>
        <taxon>Bacilli</taxon>
        <taxon>Bacillales</taxon>
        <taxon>Paenibacillaceae</taxon>
        <taxon>Brevibacillus</taxon>
    </lineage>
</organism>
<gene>
    <name evidence="2" type="ORF">RGB73_08785</name>
</gene>
<dbReference type="Proteomes" id="UP001256827">
    <property type="component" value="Chromosome"/>
</dbReference>
<dbReference type="RefSeq" id="WP_310771020.1">
    <property type="nucleotide sequence ID" value="NZ_CP134050.1"/>
</dbReference>
<feature type="domain" description="Suppressor of fused-like" evidence="1">
    <location>
        <begin position="208"/>
        <end position="355"/>
    </location>
</feature>
<evidence type="ECO:0000259" key="1">
    <source>
        <dbReference type="Pfam" id="PF05076"/>
    </source>
</evidence>
<keyword evidence="3" id="KW-1185">Reference proteome</keyword>
<dbReference type="InterPro" id="IPR020941">
    <property type="entry name" value="SUFU-like_domain"/>
</dbReference>
<protein>
    <submittedName>
        <fullName evidence="2">Suppressor of fused domain protein</fullName>
    </submittedName>
</protein>
<proteinExistence type="predicted"/>
<accession>A0ABY9T8G9</accession>